<dbReference type="GO" id="GO:0016779">
    <property type="term" value="F:nucleotidyltransferase activity"/>
    <property type="evidence" value="ECO:0007669"/>
    <property type="project" value="TreeGrafter"/>
</dbReference>
<accession>A0A1Z1M8S9</accession>
<feature type="transmembrane region" description="Helical" evidence="2">
    <location>
        <begin position="41"/>
        <end position="67"/>
    </location>
</feature>
<dbReference type="Gene3D" id="3.40.250.10">
    <property type="entry name" value="Rhodanese-like domain"/>
    <property type="match status" value="1"/>
</dbReference>
<dbReference type="Gene3D" id="3.40.50.720">
    <property type="entry name" value="NAD(P)-binding Rossmann-like Domain"/>
    <property type="match status" value="1"/>
</dbReference>
<dbReference type="AlphaFoldDB" id="A0A1Z1M8S9"/>
<feature type="domain" description="Rhodanese" evidence="3">
    <location>
        <begin position="279"/>
        <end position="358"/>
    </location>
</feature>
<organism evidence="4">
    <name type="scientific">Bostrychia simpliciuscula</name>
    <dbReference type="NCBI Taxonomy" id="324754"/>
    <lineage>
        <taxon>Eukaryota</taxon>
        <taxon>Rhodophyta</taxon>
        <taxon>Florideophyceae</taxon>
        <taxon>Rhodymeniophycidae</taxon>
        <taxon>Ceramiales</taxon>
        <taxon>Rhodomelaceae</taxon>
        <taxon>Bostrychia</taxon>
    </lineage>
</organism>
<dbReference type="CDD" id="cd00158">
    <property type="entry name" value="RHOD"/>
    <property type="match status" value="1"/>
</dbReference>
<dbReference type="CDD" id="cd00757">
    <property type="entry name" value="ThiF_MoeB_HesA_family"/>
    <property type="match status" value="1"/>
</dbReference>
<keyword evidence="4" id="KW-0150">Chloroplast</keyword>
<keyword evidence="2" id="KW-0472">Membrane</keyword>
<evidence type="ECO:0000256" key="1">
    <source>
        <dbReference type="ARBA" id="ARBA00009919"/>
    </source>
</evidence>
<name>A0A1Z1M8S9_9FLOR</name>
<dbReference type="SUPFAM" id="SSF69572">
    <property type="entry name" value="Activating enzymes of the ubiquitin-like proteins"/>
    <property type="match status" value="1"/>
</dbReference>
<dbReference type="InterPro" id="IPR045886">
    <property type="entry name" value="ThiF/MoeB/HesA"/>
</dbReference>
<dbReference type="GO" id="GO:0005737">
    <property type="term" value="C:cytoplasm"/>
    <property type="evidence" value="ECO:0007669"/>
    <property type="project" value="TreeGrafter"/>
</dbReference>
<geneLocation type="chloroplast" evidence="4"/>
<evidence type="ECO:0000259" key="3">
    <source>
        <dbReference type="PROSITE" id="PS50206"/>
    </source>
</evidence>
<gene>
    <name evidence="4" type="primary">moeB</name>
</gene>
<dbReference type="Pfam" id="PF00899">
    <property type="entry name" value="ThiF"/>
    <property type="match status" value="1"/>
</dbReference>
<dbReference type="GO" id="GO:0008641">
    <property type="term" value="F:ubiquitin-like modifier activating enzyme activity"/>
    <property type="evidence" value="ECO:0007669"/>
    <property type="project" value="InterPro"/>
</dbReference>
<dbReference type="RefSeq" id="YP_009393602.1">
    <property type="nucleotide sequence ID" value="NC_035268.1"/>
</dbReference>
<sequence length="358" mass="41602">MLNPSTKSVNFSKEEYIRYTRHLVLENIGIKGQKRLKKAKILIVGAGGLGCPVMLYLIASGIGYMGIIDNDIINFSNLNRQILYDTDNINNKKAQLAKSKLKYLNNKCKIITHLYYLNNKNAYEIMQYYDIIIDTSDNFNTRYTINNICFKLNKAYIYGAVEGFEGQVGIFNYQDGIKYTDIYSQKFNIEGCNNNGILGVTTGHIGILQAVEAIKLILGFKQTLSNNLLISNLMNINTIKKKFYTKKNYHNLIKNDTKTFIKFKNFISKDILKKTKIKLENKFVILDIRQRFEFYKYHLKNSINIPLNNFKFSQTLKFIAQFSNNKKIVIYCTTINRSIIASKILNYYKIKHYILKNK</sequence>
<dbReference type="EMBL" id="MF101421">
    <property type="protein sequence ID" value="ARW62164.1"/>
    <property type="molecule type" value="Genomic_DNA"/>
</dbReference>
<reference evidence="4" key="1">
    <citation type="journal article" date="2017" name="J. Phycol.">
        <title>Analysis of chloroplast genomes and a supermatrix inform reclassification of the Rhodomelaceae (Rhodophyta).</title>
        <authorList>
            <person name="Diaz-Tapia P."/>
            <person name="Maggs C.A."/>
            <person name="West J.A."/>
            <person name="Verbruggen H."/>
        </authorList>
    </citation>
    <scope>NUCLEOTIDE SEQUENCE</scope>
    <source>
        <strain evidence="4">JW3897</strain>
    </source>
</reference>
<dbReference type="InterPro" id="IPR036873">
    <property type="entry name" value="Rhodanese-like_dom_sf"/>
</dbReference>
<proteinExistence type="inferred from homology"/>
<evidence type="ECO:0000256" key="2">
    <source>
        <dbReference type="SAM" id="Phobius"/>
    </source>
</evidence>
<keyword evidence="4" id="KW-0934">Plastid</keyword>
<protein>
    <submittedName>
        <fullName evidence="4">Molybdopterin biosynthesis protein</fullName>
    </submittedName>
</protein>
<dbReference type="InterPro" id="IPR001763">
    <property type="entry name" value="Rhodanese-like_dom"/>
</dbReference>
<dbReference type="SMART" id="SM00450">
    <property type="entry name" value="RHOD"/>
    <property type="match status" value="1"/>
</dbReference>
<dbReference type="Pfam" id="PF00581">
    <property type="entry name" value="Rhodanese"/>
    <property type="match status" value="1"/>
</dbReference>
<dbReference type="InterPro" id="IPR000594">
    <property type="entry name" value="ThiF_NAD_FAD-bd"/>
</dbReference>
<dbReference type="GeneID" id="33355319"/>
<evidence type="ECO:0000313" key="4">
    <source>
        <dbReference type="EMBL" id="ARW62164.1"/>
    </source>
</evidence>
<keyword evidence="2" id="KW-1133">Transmembrane helix</keyword>
<dbReference type="PROSITE" id="PS50206">
    <property type="entry name" value="RHODANESE_3"/>
    <property type="match status" value="1"/>
</dbReference>
<dbReference type="InterPro" id="IPR035985">
    <property type="entry name" value="Ubiquitin-activating_enz"/>
</dbReference>
<dbReference type="PANTHER" id="PTHR10953:SF102">
    <property type="entry name" value="ADENYLYLTRANSFERASE AND SULFURTRANSFERASE MOCS3"/>
    <property type="match status" value="1"/>
</dbReference>
<dbReference type="GO" id="GO:0004792">
    <property type="term" value="F:thiosulfate-cyanide sulfurtransferase activity"/>
    <property type="evidence" value="ECO:0007669"/>
    <property type="project" value="TreeGrafter"/>
</dbReference>
<dbReference type="PANTHER" id="PTHR10953">
    <property type="entry name" value="UBIQUITIN-ACTIVATING ENZYME E1"/>
    <property type="match status" value="1"/>
</dbReference>
<dbReference type="FunFam" id="3.40.50.720:FF:000080">
    <property type="entry name" value="Thiazole biosynthesis adenylyltransferase ThiF"/>
    <property type="match status" value="1"/>
</dbReference>
<comment type="similarity">
    <text evidence="1">Belongs to the HesA/MoeB/ThiF family.</text>
</comment>
<keyword evidence="2" id="KW-0812">Transmembrane</keyword>